<dbReference type="EMBL" id="BMAW01057097">
    <property type="protein sequence ID" value="GFT09091.1"/>
    <property type="molecule type" value="Genomic_DNA"/>
</dbReference>
<organism evidence="1 2">
    <name type="scientific">Nephila pilipes</name>
    <name type="common">Giant wood spider</name>
    <name type="synonym">Nephila maculata</name>
    <dbReference type="NCBI Taxonomy" id="299642"/>
    <lineage>
        <taxon>Eukaryota</taxon>
        <taxon>Metazoa</taxon>
        <taxon>Ecdysozoa</taxon>
        <taxon>Arthropoda</taxon>
        <taxon>Chelicerata</taxon>
        <taxon>Arachnida</taxon>
        <taxon>Araneae</taxon>
        <taxon>Araneomorphae</taxon>
        <taxon>Entelegynae</taxon>
        <taxon>Araneoidea</taxon>
        <taxon>Nephilidae</taxon>
        <taxon>Nephila</taxon>
    </lineage>
</organism>
<dbReference type="AlphaFoldDB" id="A0A8X6NDG1"/>
<dbReference type="OrthoDB" id="10385182at2759"/>
<protein>
    <submittedName>
        <fullName evidence="1">Uncharacterized protein</fullName>
    </submittedName>
</protein>
<comment type="caution">
    <text evidence="1">The sequence shown here is derived from an EMBL/GenBank/DDBJ whole genome shotgun (WGS) entry which is preliminary data.</text>
</comment>
<evidence type="ECO:0000313" key="1">
    <source>
        <dbReference type="EMBL" id="GFT09091.1"/>
    </source>
</evidence>
<proteinExistence type="predicted"/>
<gene>
    <name evidence="1" type="ORF">NPIL_640971</name>
</gene>
<name>A0A8X6NDG1_NEPPI</name>
<dbReference type="Proteomes" id="UP000887013">
    <property type="component" value="Unassembled WGS sequence"/>
</dbReference>
<evidence type="ECO:0000313" key="2">
    <source>
        <dbReference type="Proteomes" id="UP000887013"/>
    </source>
</evidence>
<accession>A0A8X6NDG1</accession>
<reference evidence="1" key="1">
    <citation type="submission" date="2020-08" db="EMBL/GenBank/DDBJ databases">
        <title>Multicomponent nature underlies the extraordinary mechanical properties of spider dragline silk.</title>
        <authorList>
            <person name="Kono N."/>
            <person name="Nakamura H."/>
            <person name="Mori M."/>
            <person name="Yoshida Y."/>
            <person name="Ohtoshi R."/>
            <person name="Malay A.D."/>
            <person name="Moran D.A.P."/>
            <person name="Tomita M."/>
            <person name="Numata K."/>
            <person name="Arakawa K."/>
        </authorList>
    </citation>
    <scope>NUCLEOTIDE SEQUENCE</scope>
</reference>
<feature type="non-terminal residue" evidence="1">
    <location>
        <position position="1"/>
    </location>
</feature>
<keyword evidence="2" id="KW-1185">Reference proteome</keyword>
<sequence length="39" mass="3961">GIVATNWDSSGLAVHLSCPNAIGGDAGGHKCITNIYANY</sequence>